<feature type="compositionally biased region" description="Basic and acidic residues" evidence="1">
    <location>
        <begin position="677"/>
        <end position="693"/>
    </location>
</feature>
<feature type="compositionally biased region" description="Acidic residues" evidence="1">
    <location>
        <begin position="93"/>
        <end position="102"/>
    </location>
</feature>
<feature type="region of interest" description="Disordered" evidence="1">
    <location>
        <begin position="93"/>
        <end position="112"/>
    </location>
</feature>
<organism evidence="2">
    <name type="scientific">Culex tarsalis</name>
    <name type="common">Encephalitis mosquito</name>
    <dbReference type="NCBI Taxonomy" id="7177"/>
    <lineage>
        <taxon>Eukaryota</taxon>
        <taxon>Metazoa</taxon>
        <taxon>Ecdysozoa</taxon>
        <taxon>Arthropoda</taxon>
        <taxon>Hexapoda</taxon>
        <taxon>Insecta</taxon>
        <taxon>Pterygota</taxon>
        <taxon>Neoptera</taxon>
        <taxon>Endopterygota</taxon>
        <taxon>Diptera</taxon>
        <taxon>Nematocera</taxon>
        <taxon>Culicoidea</taxon>
        <taxon>Culicidae</taxon>
        <taxon>Culicinae</taxon>
        <taxon>Culicini</taxon>
        <taxon>Culex</taxon>
        <taxon>Culex</taxon>
    </lineage>
</organism>
<feature type="compositionally biased region" description="Basic residues" evidence="1">
    <location>
        <begin position="429"/>
        <end position="444"/>
    </location>
</feature>
<feature type="region of interest" description="Disordered" evidence="1">
    <location>
        <begin position="620"/>
        <end position="653"/>
    </location>
</feature>
<feature type="region of interest" description="Disordered" evidence="1">
    <location>
        <begin position="669"/>
        <end position="734"/>
    </location>
</feature>
<evidence type="ECO:0000313" key="2">
    <source>
        <dbReference type="EMBL" id="JAV35014.1"/>
    </source>
</evidence>
<sequence length="941" mass="103678">MDIDVDDFMRKTTGSYNFQYIDLGDLDRIIRNVQRKTDEESAPKSLEVKAQAVRMLSDEEINAILESTELDLQEARTSMEEPILPVIVEPEPEPEFEQDDASDGASTICSSSPASSVKEFAKRVSDDVADIEDNLGDDFSVDDFMITFSGSQEDVVEQGFESIEPCCFEYLDSESIVEEVFVPQDGNEGDSEGSGKGPITTIRVKSPIKPASALIKTYEQECDDPVNDIQPVLDFVAIERATKSSRPATARSVVTTTIKSRPPSRKSLVEEFDTFIKITELQKKVCVLIDDVRLCLGKLEEPEDELEEKKRERRTAEFLIRFQRNYLYQINRLEEDICVLNKGSPETAKKIYQLYRTVGQALKFYLKNMKYFVINVSPEKLWTLVKQILSSTKLCVQKDIFDEDDLIVGEINEKCHLLRHRLKEEVAKQKSRRSKSSQKPRKITSSHSANPLQGPKLSMYGTSSAAQKGRPSQARKSSSTFTRKPISGKKDPKRTFPKPPPLRKPPPPQGKIIAVPMIKSSCSSLGRTKSGTRVRSAVASRGATPAKTIDDVVTLIQQRTDPLVNSRLLKEVSGALTKMSGARDAAISPEINQQLHQLIMETIQNITQQQLQQMMPQVENSKPGESVTGAAEAAATTTTVPTTGENRQPTTEAVQVTGATDHASAAEKCFSTPAKLHPREGEKAGKVARKSRDSSATVQGVDANRPPAGGVRDCVGDSQSSDSGKISSGTSGGGGVDLELCGGKGSCLSNLEVPEGLSSDGGGGGGGQGQAGGKPKGAKSLLEERKKRSQRLPRQLQPKPTQHKINYSHNLQYLEIVSLSDSNTNNNVNPGATATARRLVPEVQSHLNLAEEVANHERRQRREEFFAQLRKQVSRDRRKTIHRMATSPVYVNGNFERPWQTVSRVSDQLIEELIADTAQDGGLDFGERSFVEDFLRLQLGG</sequence>
<feature type="compositionally biased region" description="Pro residues" evidence="1">
    <location>
        <begin position="497"/>
        <end position="509"/>
    </location>
</feature>
<protein>
    <submittedName>
        <fullName evidence="2">Uncharacterized protein</fullName>
    </submittedName>
</protein>
<feature type="compositionally biased region" description="Low complexity" evidence="1">
    <location>
        <begin position="627"/>
        <end position="645"/>
    </location>
</feature>
<name>A0A1Q3G5D8_CULTA</name>
<reference evidence="2" key="1">
    <citation type="submission" date="2017-01" db="EMBL/GenBank/DDBJ databases">
        <title>A deep insight into the sialotranscriptome of adult male and female Cluex tarsalis mosquitoes.</title>
        <authorList>
            <person name="Ribeiro J.M."/>
            <person name="Moreira F."/>
            <person name="Bernard K.A."/>
            <person name="Calvo E."/>
        </authorList>
    </citation>
    <scope>NUCLEOTIDE SEQUENCE</scope>
    <source>
        <strain evidence="2">Kern County</strain>
        <tissue evidence="2">Salivary glands</tissue>
    </source>
</reference>
<feature type="compositionally biased region" description="Low complexity" evidence="1">
    <location>
        <begin position="716"/>
        <end position="729"/>
    </location>
</feature>
<feature type="region of interest" description="Disordered" evidence="1">
    <location>
        <begin position="752"/>
        <end position="780"/>
    </location>
</feature>
<accession>A0A1Q3G5D8</accession>
<evidence type="ECO:0000256" key="1">
    <source>
        <dbReference type="SAM" id="MobiDB-lite"/>
    </source>
</evidence>
<dbReference type="EMBL" id="GFDL01000031">
    <property type="protein sequence ID" value="JAV35014.1"/>
    <property type="molecule type" value="Transcribed_RNA"/>
</dbReference>
<feature type="region of interest" description="Disordered" evidence="1">
    <location>
        <begin position="425"/>
        <end position="512"/>
    </location>
</feature>
<feature type="compositionally biased region" description="Gly residues" evidence="1">
    <location>
        <begin position="759"/>
        <end position="775"/>
    </location>
</feature>
<proteinExistence type="predicted"/>
<dbReference type="AlphaFoldDB" id="A0A1Q3G5D8"/>